<reference evidence="13" key="1">
    <citation type="submission" date="2019-12" db="EMBL/GenBank/DDBJ databases">
        <title>Comparative genomics gives insights into the taxonomy of the Azoarcus-Aromatoleum group and reveals separate origins of nif in the plant-associated Azoarcus and non-plant-associated Aromatoleum sub-groups.</title>
        <authorList>
            <person name="Lafos M."/>
            <person name="Maluk M."/>
            <person name="Batista M."/>
            <person name="Junghare M."/>
            <person name="Carmona M."/>
            <person name="Faoro H."/>
            <person name="Cruz L.M."/>
            <person name="Battistoni F."/>
            <person name="De Souza E."/>
            <person name="Pedrosa F."/>
            <person name="Chen W.-M."/>
            <person name="Poole P.S."/>
            <person name="Dixon R.A."/>
            <person name="James E.K."/>
        </authorList>
    </citation>
    <scope>NUCLEOTIDE SEQUENCE</scope>
    <source>
        <strain evidence="13">NSC3</strain>
    </source>
</reference>
<evidence type="ECO:0000313" key="14">
    <source>
        <dbReference type="Proteomes" id="UP000599523"/>
    </source>
</evidence>
<dbReference type="Pfam" id="PF01832">
    <property type="entry name" value="Glucosaminidase"/>
    <property type="match status" value="1"/>
</dbReference>
<dbReference type="AlphaFoldDB" id="A0A972FDW3"/>
<dbReference type="PRINTS" id="PR01002">
    <property type="entry name" value="FLGFLGJ"/>
</dbReference>
<keyword evidence="13" id="KW-0282">Flagellum</keyword>
<dbReference type="Proteomes" id="UP000599523">
    <property type="component" value="Unassembled WGS sequence"/>
</dbReference>
<dbReference type="EMBL" id="WTVM01000037">
    <property type="protein sequence ID" value="NMG02925.1"/>
    <property type="molecule type" value="Genomic_DNA"/>
</dbReference>
<comment type="function">
    <text evidence="1">Flagellum-specific muramidase which hydrolyzes the peptidoglycan layer to assemble the rod structure in the periplasmic space.</text>
</comment>
<feature type="compositionally biased region" description="Low complexity" evidence="11">
    <location>
        <begin position="151"/>
        <end position="168"/>
    </location>
</feature>
<accession>A0A972FDW3</accession>
<dbReference type="Gene3D" id="1.10.530.10">
    <property type="match status" value="1"/>
</dbReference>
<dbReference type="InterPro" id="IPR002901">
    <property type="entry name" value="MGlyc_endo_b_GlcNAc-like_dom"/>
</dbReference>
<dbReference type="InterPro" id="IPR051056">
    <property type="entry name" value="Glycosyl_Hydrolase_73"/>
</dbReference>
<comment type="subcellular location">
    <subcellularLocation>
        <location evidence="2">Periplasm</location>
    </subcellularLocation>
</comment>
<dbReference type="Gene3D" id="2.10.70.40">
    <property type="entry name" value="peptidoglycan hydrolase"/>
    <property type="match status" value="1"/>
</dbReference>
<keyword evidence="14" id="KW-1185">Reference proteome</keyword>
<dbReference type="GO" id="GO:0016798">
    <property type="term" value="F:hydrolase activity, acting on glycosyl bonds"/>
    <property type="evidence" value="ECO:0007669"/>
    <property type="project" value="UniProtKB-KW"/>
</dbReference>
<dbReference type="GO" id="GO:0004040">
    <property type="term" value="F:amidase activity"/>
    <property type="evidence" value="ECO:0007669"/>
    <property type="project" value="InterPro"/>
</dbReference>
<dbReference type="GO" id="GO:0071555">
    <property type="term" value="P:cell wall organization"/>
    <property type="evidence" value="ECO:0007669"/>
    <property type="project" value="UniProtKB-KW"/>
</dbReference>
<evidence type="ECO:0000256" key="7">
    <source>
        <dbReference type="ARBA" id="ARBA00022801"/>
    </source>
</evidence>
<sequence length="327" mass="34865">MSVELNQLNVLDPNSFGDLKRLAREGNSPDALRAAAKQFEGLFMQMMLKAMREATPANGLFDNDQTRMLQSFQDQQMAMQMAQGSGSGIGLADVIFRQMGGEHLGVTREPAIGQDGKPVFDLASVPRRAAISALRGSREASAAGNTAGENAPASGSAATASGVPSPASSVSERVGNFVGRVWSHAVEAARSIGVPPQFMVAQAALETGWGRAELRTRDGQPSHNVFNIKAGRNWKGPVVELPVTEYADGRPYTEKARFRVYGSYAEAFQDFANLMRNNPRYANVLGQSDPVGFARSLQTAGYATDPLYADKLASIINGPTLRAALGG</sequence>
<evidence type="ECO:0000256" key="4">
    <source>
        <dbReference type="ARBA" id="ARBA00007974"/>
    </source>
</evidence>
<keyword evidence="8" id="KW-0326">Glycosidase</keyword>
<dbReference type="PANTHER" id="PTHR33308">
    <property type="entry name" value="PEPTIDOGLYCAN HYDROLASE FLGJ"/>
    <property type="match status" value="1"/>
</dbReference>
<gene>
    <name evidence="13" type="primary">flgJ</name>
    <name evidence="13" type="ORF">GPA21_08055</name>
</gene>
<dbReference type="InterPro" id="IPR013377">
    <property type="entry name" value="FlgJ"/>
</dbReference>
<evidence type="ECO:0000313" key="13">
    <source>
        <dbReference type="EMBL" id="NMG02925.1"/>
    </source>
</evidence>
<dbReference type="GO" id="GO:0042597">
    <property type="term" value="C:periplasmic space"/>
    <property type="evidence" value="ECO:0007669"/>
    <property type="project" value="UniProtKB-SubCell"/>
</dbReference>
<feature type="region of interest" description="Disordered" evidence="11">
    <location>
        <begin position="135"/>
        <end position="168"/>
    </location>
</feature>
<comment type="similarity">
    <text evidence="3">In the N-terminal section; belongs to the FlgJ family.</text>
</comment>
<keyword evidence="6" id="KW-0574">Periplasm</keyword>
<evidence type="ECO:0000259" key="12">
    <source>
        <dbReference type="SMART" id="SM00047"/>
    </source>
</evidence>
<evidence type="ECO:0000256" key="9">
    <source>
        <dbReference type="ARBA" id="ARBA00023316"/>
    </source>
</evidence>
<keyword evidence="13" id="KW-0966">Cell projection</keyword>
<evidence type="ECO:0000256" key="8">
    <source>
        <dbReference type="ARBA" id="ARBA00023295"/>
    </source>
</evidence>
<evidence type="ECO:0000256" key="6">
    <source>
        <dbReference type="ARBA" id="ARBA00022764"/>
    </source>
</evidence>
<evidence type="ECO:0000256" key="10">
    <source>
        <dbReference type="ARBA" id="ARBA00030835"/>
    </source>
</evidence>
<comment type="caution">
    <text evidence="13">The sequence shown here is derived from an EMBL/GenBank/DDBJ whole genome shotgun (WGS) entry which is preliminary data.</text>
</comment>
<keyword evidence="7 13" id="KW-0378">Hydrolase</keyword>
<dbReference type="NCBIfam" id="TIGR02541">
    <property type="entry name" value="flagell_FlgJ"/>
    <property type="match status" value="1"/>
</dbReference>
<protein>
    <recommendedName>
        <fullName evidence="5">Peptidoglycan hydrolase FlgJ</fullName>
    </recommendedName>
    <alternativeName>
        <fullName evidence="10">Muramidase FlgJ</fullName>
    </alternativeName>
</protein>
<dbReference type="GO" id="GO:0044780">
    <property type="term" value="P:bacterial-type flagellum assembly"/>
    <property type="evidence" value="ECO:0007669"/>
    <property type="project" value="InterPro"/>
</dbReference>
<evidence type="ECO:0000256" key="3">
    <source>
        <dbReference type="ARBA" id="ARBA00006880"/>
    </source>
</evidence>
<dbReference type="GO" id="GO:0071973">
    <property type="term" value="P:bacterial-type flagellum-dependent cell motility"/>
    <property type="evidence" value="ECO:0007669"/>
    <property type="project" value="TreeGrafter"/>
</dbReference>
<keyword evidence="13" id="KW-0969">Cilium</keyword>
<evidence type="ECO:0000256" key="1">
    <source>
        <dbReference type="ARBA" id="ARBA00002954"/>
    </source>
</evidence>
<evidence type="ECO:0000256" key="11">
    <source>
        <dbReference type="SAM" id="MobiDB-lite"/>
    </source>
</evidence>
<name>A0A972FDW3_9RHOO</name>
<keyword evidence="9" id="KW-0961">Cell wall biogenesis/degradation</keyword>
<organism evidence="13 14">
    <name type="scientific">Azoarcus taiwanensis</name>
    <dbReference type="NCBI Taxonomy" id="666964"/>
    <lineage>
        <taxon>Bacteria</taxon>
        <taxon>Pseudomonadati</taxon>
        <taxon>Pseudomonadota</taxon>
        <taxon>Betaproteobacteria</taxon>
        <taxon>Rhodocyclales</taxon>
        <taxon>Zoogloeaceae</taxon>
        <taxon>Azoarcus</taxon>
    </lineage>
</organism>
<dbReference type="InterPro" id="IPR019301">
    <property type="entry name" value="Flagellar_prot_FlgJ_N"/>
</dbReference>
<evidence type="ECO:0000256" key="5">
    <source>
        <dbReference type="ARBA" id="ARBA00013433"/>
    </source>
</evidence>
<comment type="similarity">
    <text evidence="4">In the C-terminal section; belongs to the glycosyl hydrolase 73 family.</text>
</comment>
<proteinExistence type="inferred from homology"/>
<dbReference type="SMART" id="SM00047">
    <property type="entry name" value="LYZ2"/>
    <property type="match status" value="1"/>
</dbReference>
<feature type="domain" description="Mannosyl-glycoprotein endo-beta-N-acetylglucosamidase-like" evidence="12">
    <location>
        <begin position="167"/>
        <end position="320"/>
    </location>
</feature>
<evidence type="ECO:0000256" key="2">
    <source>
        <dbReference type="ARBA" id="ARBA00004418"/>
    </source>
</evidence>
<dbReference type="RefSeq" id="WP_168987691.1">
    <property type="nucleotide sequence ID" value="NZ_CAWPHM010000261.1"/>
</dbReference>
<dbReference type="PANTHER" id="PTHR33308:SF9">
    <property type="entry name" value="PEPTIDOGLYCAN HYDROLASE FLGJ"/>
    <property type="match status" value="1"/>
</dbReference>
<dbReference type="Pfam" id="PF10135">
    <property type="entry name" value="Rod-binding"/>
    <property type="match status" value="1"/>
</dbReference>